<dbReference type="PANTHER" id="PTHR10791:SF134">
    <property type="entry name" value="BIDIRECTIONAL SUGAR TRANSPORTER SWEET9"/>
    <property type="match status" value="1"/>
</dbReference>
<protein>
    <recommendedName>
        <fullName evidence="10">Bidirectional sugar transporter SWEET</fullName>
    </recommendedName>
</protein>
<feature type="transmembrane region" description="Helical" evidence="10">
    <location>
        <begin position="55"/>
        <end position="72"/>
    </location>
</feature>
<evidence type="ECO:0000256" key="4">
    <source>
        <dbReference type="ARBA" id="ARBA00022475"/>
    </source>
</evidence>
<comment type="caution">
    <text evidence="11">The sequence shown here is derived from an EMBL/GenBank/DDBJ whole genome shotgun (WGS) entry which is preliminary data.</text>
</comment>
<feature type="transmembrane region" description="Helical" evidence="10">
    <location>
        <begin position="200"/>
        <end position="221"/>
    </location>
</feature>
<dbReference type="FunFam" id="1.20.1280.290:FF:000003">
    <property type="entry name" value="Bidirectional sugar transporter SWEET"/>
    <property type="match status" value="1"/>
</dbReference>
<evidence type="ECO:0000256" key="6">
    <source>
        <dbReference type="ARBA" id="ARBA00022692"/>
    </source>
</evidence>
<dbReference type="InterPro" id="IPR047664">
    <property type="entry name" value="SWEET"/>
</dbReference>
<dbReference type="FunFam" id="1.20.1280.290:FF:000001">
    <property type="entry name" value="Bidirectional sugar transporter SWEET"/>
    <property type="match status" value="1"/>
</dbReference>
<feature type="transmembrane region" description="Helical" evidence="10">
    <location>
        <begin position="78"/>
        <end position="101"/>
    </location>
</feature>
<accession>A0AAP0MAV3</accession>
<dbReference type="Pfam" id="PF03083">
    <property type="entry name" value="MtN3_slv"/>
    <property type="match status" value="2"/>
</dbReference>
<keyword evidence="12" id="KW-1185">Reference proteome</keyword>
<evidence type="ECO:0000256" key="9">
    <source>
        <dbReference type="ARBA" id="ARBA00023136"/>
    </source>
</evidence>
<comment type="subcellular location">
    <subcellularLocation>
        <location evidence="1 10">Cell membrane</location>
        <topology evidence="1 10">Multi-pass membrane protein</topology>
    </subcellularLocation>
</comment>
<evidence type="ECO:0000313" key="11">
    <source>
        <dbReference type="EMBL" id="KAK9201209.1"/>
    </source>
</evidence>
<dbReference type="PANTHER" id="PTHR10791">
    <property type="entry name" value="RAG1-ACTIVATING PROTEIN 1"/>
    <property type="match status" value="1"/>
</dbReference>
<evidence type="ECO:0000256" key="3">
    <source>
        <dbReference type="ARBA" id="ARBA00022448"/>
    </source>
</evidence>
<dbReference type="AlphaFoldDB" id="A0AAP0MAV3"/>
<organism evidence="11 12">
    <name type="scientific">Citrus x changshan-huyou</name>
    <dbReference type="NCBI Taxonomy" id="2935761"/>
    <lineage>
        <taxon>Eukaryota</taxon>
        <taxon>Viridiplantae</taxon>
        <taxon>Streptophyta</taxon>
        <taxon>Embryophyta</taxon>
        <taxon>Tracheophyta</taxon>
        <taxon>Spermatophyta</taxon>
        <taxon>Magnoliopsida</taxon>
        <taxon>eudicotyledons</taxon>
        <taxon>Gunneridae</taxon>
        <taxon>Pentapetalae</taxon>
        <taxon>rosids</taxon>
        <taxon>malvids</taxon>
        <taxon>Sapindales</taxon>
        <taxon>Rutaceae</taxon>
        <taxon>Aurantioideae</taxon>
        <taxon>Citrus</taxon>
    </lineage>
</organism>
<keyword evidence="5 10" id="KW-0762">Sugar transport</keyword>
<keyword evidence="3 10" id="KW-0813">Transport</keyword>
<gene>
    <name evidence="11" type="ORF">WN944_016410</name>
</gene>
<dbReference type="GO" id="GO:0005886">
    <property type="term" value="C:plasma membrane"/>
    <property type="evidence" value="ECO:0007669"/>
    <property type="project" value="UniProtKB-SubCell"/>
</dbReference>
<evidence type="ECO:0000256" key="10">
    <source>
        <dbReference type="RuleBase" id="RU910715"/>
    </source>
</evidence>
<evidence type="ECO:0000256" key="8">
    <source>
        <dbReference type="ARBA" id="ARBA00022989"/>
    </source>
</evidence>
<keyword evidence="8 10" id="KW-1133">Transmembrane helix</keyword>
<keyword evidence="9 10" id="KW-0472">Membrane</keyword>
<evidence type="ECO:0000256" key="5">
    <source>
        <dbReference type="ARBA" id="ARBA00022597"/>
    </source>
</evidence>
<keyword evidence="4" id="KW-1003">Cell membrane</keyword>
<dbReference type="Proteomes" id="UP001428341">
    <property type="component" value="Unassembled WGS sequence"/>
</dbReference>
<name>A0AAP0MAV3_9ROSI</name>
<keyword evidence="7" id="KW-0677">Repeat</keyword>
<feature type="transmembrane region" description="Helical" evidence="10">
    <location>
        <begin position="20"/>
        <end position="43"/>
    </location>
</feature>
<evidence type="ECO:0000313" key="12">
    <source>
        <dbReference type="Proteomes" id="UP001428341"/>
    </source>
</evidence>
<dbReference type="InterPro" id="IPR004316">
    <property type="entry name" value="SWEET_rpt"/>
</dbReference>
<reference evidence="11 12" key="1">
    <citation type="submission" date="2024-05" db="EMBL/GenBank/DDBJ databases">
        <title>Haplotype-resolved chromosome-level genome assembly of Huyou (Citrus changshanensis).</title>
        <authorList>
            <person name="Miao C."/>
            <person name="Chen W."/>
            <person name="Wu Y."/>
            <person name="Wang L."/>
            <person name="Zhao S."/>
            <person name="Grierson D."/>
            <person name="Xu C."/>
            <person name="Chen K."/>
        </authorList>
    </citation>
    <scope>NUCLEOTIDE SEQUENCE [LARGE SCALE GENOMIC DNA]</scope>
    <source>
        <strain evidence="11">01-14</strain>
        <tissue evidence="11">Leaf</tissue>
    </source>
</reference>
<comment type="function">
    <text evidence="10">Mediates both low-affinity uptake and efflux of sugar across the membrane.</text>
</comment>
<dbReference type="Gene3D" id="1.20.1280.290">
    <property type="match status" value="2"/>
</dbReference>
<evidence type="ECO:0000256" key="2">
    <source>
        <dbReference type="ARBA" id="ARBA00007809"/>
    </source>
</evidence>
<comment type="similarity">
    <text evidence="2 10">Belongs to the SWEET sugar transporter family.</text>
</comment>
<feature type="transmembrane region" description="Helical" evidence="10">
    <location>
        <begin position="139"/>
        <end position="160"/>
    </location>
</feature>
<proteinExistence type="inferred from homology"/>
<dbReference type="GO" id="GO:0051119">
    <property type="term" value="F:sugar transmembrane transporter activity"/>
    <property type="evidence" value="ECO:0007669"/>
    <property type="project" value="InterPro"/>
</dbReference>
<keyword evidence="6 10" id="KW-0812">Transmembrane</keyword>
<feature type="transmembrane region" description="Helical" evidence="10">
    <location>
        <begin position="172"/>
        <end position="194"/>
    </location>
</feature>
<dbReference type="GO" id="GO:0008515">
    <property type="term" value="F:sucrose transmembrane transporter activity"/>
    <property type="evidence" value="ECO:0007669"/>
    <property type="project" value="UniProtKB-ARBA"/>
</dbReference>
<evidence type="ECO:0000256" key="1">
    <source>
        <dbReference type="ARBA" id="ARBA00004651"/>
    </source>
</evidence>
<evidence type="ECO:0000256" key="7">
    <source>
        <dbReference type="ARBA" id="ARBA00022737"/>
    </source>
</evidence>
<feature type="transmembrane region" description="Helical" evidence="10">
    <location>
        <begin position="113"/>
        <end position="133"/>
    </location>
</feature>
<sequence length="263" mass="29740">MEEGNDKHTFDVLTSSSELLYFYPCNIVSFLVFLAPVPTFLIIYKKKSSEGYHSIPYVIALSSAMLLLYYGLLKSNAVLIITINSIGCVIEVIYLMLYLIYAPQKQKSFTIKLILVFNVGAFALMMVIVNFFVKGPNRVTAVGCVCAVYNVAVFSAPLSIMRRVIKTKSVEYMPFSLSFFLTLCATMWFFYGLFVKDMVIALPNVLGFLFGIAQMILYLVYKGKKGNESNQKQQECAEMKMNLTEDDKAYTKDNNQPTDLQTN</sequence>
<dbReference type="EMBL" id="JBCGBO010000005">
    <property type="protein sequence ID" value="KAK9201209.1"/>
    <property type="molecule type" value="Genomic_DNA"/>
</dbReference>